<gene>
    <name evidence="1" type="ORF">ERS852425_02406</name>
</gene>
<sequence>MANYVDYEYYKTLFGEKAIPEADFNRLVWDSCKKIDNATTGVDNVKKLKIAFPKDEDDAEAVKRCVCELLSITYKIEQAETRVEASQGYITLEDGTVMSKQVASKSAGNESISYVTSSNTGTATLIDKCLADKEAQKQLYSDTIRDYLSGVADANGVSLLYMGMYPTEYL</sequence>
<protein>
    <submittedName>
        <fullName evidence="1">Uncharacterized protein</fullName>
    </submittedName>
</protein>
<dbReference type="EMBL" id="CYXT01000019">
    <property type="protein sequence ID" value="CUN06691.1"/>
    <property type="molecule type" value="Genomic_DNA"/>
</dbReference>
<name>A0A173TVI1_ANAHA</name>
<accession>A0A173TVI1</accession>
<dbReference type="RefSeq" id="WP_055259198.1">
    <property type="nucleotide sequence ID" value="NZ_CYXT01000019.1"/>
</dbReference>
<evidence type="ECO:0000313" key="2">
    <source>
        <dbReference type="Proteomes" id="UP000095598"/>
    </source>
</evidence>
<reference evidence="1 2" key="1">
    <citation type="submission" date="2015-09" db="EMBL/GenBank/DDBJ databases">
        <authorList>
            <consortium name="Pathogen Informatics"/>
        </authorList>
    </citation>
    <scope>NUCLEOTIDE SEQUENCE [LARGE SCALE GENOMIC DNA]</scope>
    <source>
        <strain evidence="1 2">2789STDY5608868</strain>
    </source>
</reference>
<proteinExistence type="predicted"/>
<organism evidence="1 2">
    <name type="scientific">Anaerostipes hadrus</name>
    <dbReference type="NCBI Taxonomy" id="649756"/>
    <lineage>
        <taxon>Bacteria</taxon>
        <taxon>Bacillati</taxon>
        <taxon>Bacillota</taxon>
        <taxon>Clostridia</taxon>
        <taxon>Lachnospirales</taxon>
        <taxon>Lachnospiraceae</taxon>
        <taxon>Anaerostipes</taxon>
    </lineage>
</organism>
<evidence type="ECO:0000313" key="1">
    <source>
        <dbReference type="EMBL" id="CUN06691.1"/>
    </source>
</evidence>
<dbReference type="AlphaFoldDB" id="A0A173TVI1"/>
<dbReference type="Proteomes" id="UP000095598">
    <property type="component" value="Unassembled WGS sequence"/>
</dbReference>